<feature type="binding site" description="covalent" evidence="6">
    <location>
        <position position="55"/>
    </location>
    <ligand>
        <name>heme c</name>
        <dbReference type="ChEBI" id="CHEBI:61717"/>
    </ligand>
</feature>
<dbReference type="PROSITE" id="PS51257">
    <property type="entry name" value="PROKAR_LIPOPROTEIN"/>
    <property type="match status" value="1"/>
</dbReference>
<evidence type="ECO:0000256" key="1">
    <source>
        <dbReference type="ARBA" id="ARBA00022448"/>
    </source>
</evidence>
<dbReference type="Proteomes" id="UP001519348">
    <property type="component" value="Unassembled WGS sequence"/>
</dbReference>
<dbReference type="InterPro" id="IPR009056">
    <property type="entry name" value="Cyt_c-like_dom"/>
</dbReference>
<dbReference type="Pfam" id="PF13442">
    <property type="entry name" value="Cytochrome_CBB3"/>
    <property type="match status" value="1"/>
</dbReference>
<keyword evidence="9" id="KW-0732">Signal</keyword>
<dbReference type="InterPro" id="IPR051811">
    <property type="entry name" value="Cytochrome_c550/c551-like"/>
</dbReference>
<keyword evidence="1" id="KW-0813">Transport</keyword>
<evidence type="ECO:0000256" key="8">
    <source>
        <dbReference type="SAM" id="MobiDB-lite"/>
    </source>
</evidence>
<feature type="binding site" description="axial binding residue" evidence="7">
    <location>
        <position position="92"/>
    </location>
    <ligand>
        <name>heme c</name>
        <dbReference type="ChEBI" id="CHEBI:61717"/>
    </ligand>
    <ligandPart>
        <name>Fe</name>
        <dbReference type="ChEBI" id="CHEBI:18248"/>
    </ligandPart>
</feature>
<evidence type="ECO:0000256" key="2">
    <source>
        <dbReference type="ARBA" id="ARBA00022617"/>
    </source>
</evidence>
<keyword evidence="2 6" id="KW-0349">Heme</keyword>
<dbReference type="STRING" id="586411.SAMN05216187_101228"/>
<feature type="binding site" description="axial binding residue" evidence="7">
    <location>
        <position position="59"/>
    </location>
    <ligand>
        <name>heme c</name>
        <dbReference type="ChEBI" id="CHEBI:61717"/>
    </ligand>
    <ligandPart>
        <name>Fe</name>
        <dbReference type="ChEBI" id="CHEBI:18248"/>
    </ligandPart>
</feature>
<dbReference type="EMBL" id="JAGGKN010000002">
    <property type="protein sequence ID" value="MBP1951868.1"/>
    <property type="molecule type" value="Genomic_DNA"/>
</dbReference>
<reference evidence="11 14" key="3">
    <citation type="submission" date="2021-03" db="EMBL/GenBank/DDBJ databases">
        <title>Genomic Encyclopedia of Type Strains, Phase IV (KMG-IV): sequencing the most valuable type-strain genomes for metagenomic binning, comparative biology and taxonomic classification.</title>
        <authorList>
            <person name="Goeker M."/>
        </authorList>
    </citation>
    <scope>NUCLEOTIDE SEQUENCE [LARGE SCALE GENOMIC DNA]</scope>
    <source>
        <strain evidence="11 14">DSM 22420</strain>
    </source>
</reference>
<dbReference type="GO" id="GO:0005506">
    <property type="term" value="F:iron ion binding"/>
    <property type="evidence" value="ECO:0007669"/>
    <property type="project" value="InterPro"/>
</dbReference>
<proteinExistence type="predicted"/>
<keyword evidence="5 7" id="KW-0408">Iron</keyword>
<keyword evidence="4" id="KW-0249">Electron transport</keyword>
<dbReference type="GO" id="GO:0009055">
    <property type="term" value="F:electron transfer activity"/>
    <property type="evidence" value="ECO:0007669"/>
    <property type="project" value="InterPro"/>
</dbReference>
<dbReference type="PROSITE" id="PS51007">
    <property type="entry name" value="CYTC"/>
    <property type="match status" value="1"/>
</dbReference>
<evidence type="ECO:0000313" key="13">
    <source>
        <dbReference type="Proteomes" id="UP000242700"/>
    </source>
</evidence>
<dbReference type="Gene3D" id="1.10.760.10">
    <property type="entry name" value="Cytochrome c-like domain"/>
    <property type="match status" value="1"/>
</dbReference>
<reference evidence="12" key="2">
    <citation type="submission" date="2016-10" db="EMBL/GenBank/DDBJ databases">
        <authorList>
            <person name="de Groot N.N."/>
        </authorList>
    </citation>
    <scope>NUCLEOTIDE SEQUENCE [LARGE SCALE GENOMIC DNA]</scope>
    <source>
        <strain evidence="12">CGMCC 1.8911</strain>
    </source>
</reference>
<dbReference type="PIRSF" id="PIRSF000025">
    <property type="entry name" value="Cytc_Bsub_c550"/>
    <property type="match status" value="1"/>
</dbReference>
<dbReference type="OrthoDB" id="7933886at2"/>
<keyword evidence="14" id="KW-1185">Reference proteome</keyword>
<dbReference type="InterPro" id="IPR036909">
    <property type="entry name" value="Cyt_c-like_dom_sf"/>
</dbReference>
<feature type="compositionally biased region" description="Acidic residues" evidence="8">
    <location>
        <begin position="24"/>
        <end position="38"/>
    </location>
</feature>
<feature type="signal peptide" evidence="9">
    <location>
        <begin position="1"/>
        <end position="20"/>
    </location>
</feature>
<feature type="chain" id="PRO_5038937732" evidence="9">
    <location>
        <begin position="21"/>
        <end position="115"/>
    </location>
</feature>
<dbReference type="PANTHER" id="PTHR37823:SF4">
    <property type="entry name" value="MENAQUINOL-CYTOCHROME C REDUCTASE CYTOCHROME B_C SUBUNIT"/>
    <property type="match status" value="1"/>
</dbReference>
<evidence type="ECO:0000256" key="3">
    <source>
        <dbReference type="ARBA" id="ARBA00022723"/>
    </source>
</evidence>
<comment type="PTM">
    <text evidence="6">Binds 1 heme c group covalently per subunit.</text>
</comment>
<dbReference type="Proteomes" id="UP000242700">
    <property type="component" value="Unassembled WGS sequence"/>
</dbReference>
<accession>A0A1G8V6N4</accession>
<protein>
    <submittedName>
        <fullName evidence="12">Cytochrome c551/cytochrome c550</fullName>
    </submittedName>
</protein>
<dbReference type="GO" id="GO:0020037">
    <property type="term" value="F:heme binding"/>
    <property type="evidence" value="ECO:0007669"/>
    <property type="project" value="InterPro"/>
</dbReference>
<sequence>MNLKKFLMAGGLSMVLILGACGSGEEEASEEPATEEDSSASSGDVDAESIARDNCASCHGQDFSGGMGPALAGMSLSEDEFSEIVRNGQGQMPAFSEDQIKDEELSALYTFFSEQ</sequence>
<dbReference type="PANTHER" id="PTHR37823">
    <property type="entry name" value="CYTOCHROME C-553-LIKE"/>
    <property type="match status" value="1"/>
</dbReference>
<keyword evidence="3 7" id="KW-0479">Metal-binding</keyword>
<feature type="domain" description="Cytochrome c" evidence="10">
    <location>
        <begin position="38"/>
        <end position="115"/>
    </location>
</feature>
<feature type="region of interest" description="Disordered" evidence="8">
    <location>
        <begin position="23"/>
        <end position="47"/>
    </location>
</feature>
<evidence type="ECO:0000256" key="5">
    <source>
        <dbReference type="ARBA" id="ARBA00023004"/>
    </source>
</evidence>
<evidence type="ECO:0000313" key="14">
    <source>
        <dbReference type="Proteomes" id="UP001519348"/>
    </source>
</evidence>
<dbReference type="EMBL" id="FNFI01000001">
    <property type="protein sequence ID" value="SDJ61527.1"/>
    <property type="molecule type" value="Genomic_DNA"/>
</dbReference>
<organism evidence="12 13">
    <name type="scientific">Jeotgalicoccus aerolatus</name>
    <dbReference type="NCBI Taxonomy" id="709510"/>
    <lineage>
        <taxon>Bacteria</taxon>
        <taxon>Bacillati</taxon>
        <taxon>Bacillota</taxon>
        <taxon>Bacilli</taxon>
        <taxon>Bacillales</taxon>
        <taxon>Staphylococcaceae</taxon>
        <taxon>Jeotgalicoccus</taxon>
    </lineage>
</organism>
<dbReference type="AlphaFoldDB" id="A0A1G8V6N4"/>
<dbReference type="RefSeq" id="WP_051239057.1">
    <property type="nucleotide sequence ID" value="NZ_BMCN01000001.1"/>
</dbReference>
<evidence type="ECO:0000256" key="9">
    <source>
        <dbReference type="SAM" id="SignalP"/>
    </source>
</evidence>
<evidence type="ECO:0000313" key="12">
    <source>
        <dbReference type="EMBL" id="SDJ61527.1"/>
    </source>
</evidence>
<dbReference type="SUPFAM" id="SSF46626">
    <property type="entry name" value="Cytochrome c"/>
    <property type="match status" value="1"/>
</dbReference>
<evidence type="ECO:0000256" key="4">
    <source>
        <dbReference type="ARBA" id="ARBA00022982"/>
    </source>
</evidence>
<evidence type="ECO:0000256" key="7">
    <source>
        <dbReference type="PIRSR" id="PIRSR000025-2"/>
    </source>
</evidence>
<evidence type="ECO:0000256" key="6">
    <source>
        <dbReference type="PIRSR" id="PIRSR000025-1"/>
    </source>
</evidence>
<gene>
    <name evidence="11" type="ORF">J2Z27_000903</name>
    <name evidence="12" type="ORF">SAMN05216187_101228</name>
</gene>
<dbReference type="GO" id="GO:0016020">
    <property type="term" value="C:membrane"/>
    <property type="evidence" value="ECO:0007669"/>
    <property type="project" value="InterPro"/>
</dbReference>
<evidence type="ECO:0000313" key="11">
    <source>
        <dbReference type="EMBL" id="MBP1951868.1"/>
    </source>
</evidence>
<reference evidence="13" key="1">
    <citation type="submission" date="2016-10" db="EMBL/GenBank/DDBJ databases">
        <authorList>
            <person name="Varghese N."/>
            <person name="Submissions S."/>
        </authorList>
    </citation>
    <scope>NUCLEOTIDE SEQUENCE [LARGE SCALE GENOMIC DNA]</scope>
    <source>
        <strain evidence="13">CGMCC 1.8911</strain>
    </source>
</reference>
<dbReference type="InterPro" id="IPR012218">
    <property type="entry name" value="Cyt_c_BACSU-c550-type"/>
</dbReference>
<name>A0A1G8V6N4_9STAP</name>
<feature type="binding site" description="covalent" evidence="6">
    <location>
        <position position="58"/>
    </location>
    <ligand>
        <name>heme c</name>
        <dbReference type="ChEBI" id="CHEBI:61717"/>
    </ligand>
</feature>
<evidence type="ECO:0000259" key="10">
    <source>
        <dbReference type="PROSITE" id="PS51007"/>
    </source>
</evidence>